<dbReference type="Proteomes" id="UP000475862">
    <property type="component" value="Unassembled WGS sequence"/>
</dbReference>
<dbReference type="PANTHER" id="PTHR14689:SF0">
    <property type="entry name" value="COILED-COIL DOMAIN-CONTAINING PROTEIN 82"/>
    <property type="match status" value="1"/>
</dbReference>
<feature type="region of interest" description="Disordered" evidence="1">
    <location>
        <begin position="895"/>
        <end position="965"/>
    </location>
</feature>
<feature type="compositionally biased region" description="Basic and acidic residues" evidence="1">
    <location>
        <begin position="711"/>
        <end position="721"/>
    </location>
</feature>
<dbReference type="OrthoDB" id="21499at2759"/>
<feature type="compositionally biased region" description="Low complexity" evidence="1">
    <location>
        <begin position="943"/>
        <end position="961"/>
    </location>
</feature>
<organism evidence="3 4">
    <name type="scientific">Aphis glycines</name>
    <name type="common">Soybean aphid</name>
    <dbReference type="NCBI Taxonomy" id="307491"/>
    <lineage>
        <taxon>Eukaryota</taxon>
        <taxon>Metazoa</taxon>
        <taxon>Ecdysozoa</taxon>
        <taxon>Arthropoda</taxon>
        <taxon>Hexapoda</taxon>
        <taxon>Insecta</taxon>
        <taxon>Pterygota</taxon>
        <taxon>Neoptera</taxon>
        <taxon>Paraneoptera</taxon>
        <taxon>Hemiptera</taxon>
        <taxon>Sternorrhyncha</taxon>
        <taxon>Aphidomorpha</taxon>
        <taxon>Aphidoidea</taxon>
        <taxon>Aphididae</taxon>
        <taxon>Aphidini</taxon>
        <taxon>Aphis</taxon>
        <taxon>Aphis</taxon>
    </lineage>
</organism>
<dbReference type="Pfam" id="PF13926">
    <property type="entry name" value="DUF4211"/>
    <property type="match status" value="1"/>
</dbReference>
<evidence type="ECO:0000256" key="1">
    <source>
        <dbReference type="SAM" id="MobiDB-lite"/>
    </source>
</evidence>
<feature type="compositionally biased region" description="Acidic residues" evidence="1">
    <location>
        <begin position="896"/>
        <end position="911"/>
    </location>
</feature>
<dbReference type="EMBL" id="VYZN01000031">
    <property type="protein sequence ID" value="KAE9533906.1"/>
    <property type="molecule type" value="Genomic_DNA"/>
</dbReference>
<feature type="region of interest" description="Disordered" evidence="1">
    <location>
        <begin position="845"/>
        <end position="882"/>
    </location>
</feature>
<feature type="compositionally biased region" description="Basic residues" evidence="1">
    <location>
        <begin position="845"/>
        <end position="855"/>
    </location>
</feature>
<proteinExistence type="predicted"/>
<evidence type="ECO:0000313" key="3">
    <source>
        <dbReference type="EMBL" id="KAE9533906.1"/>
    </source>
</evidence>
<dbReference type="GO" id="GO:0005634">
    <property type="term" value="C:nucleus"/>
    <property type="evidence" value="ECO:0007669"/>
    <property type="project" value="TreeGrafter"/>
</dbReference>
<sequence length="1350" mass="150384">MESIGRSTIMGSNTNTTASTIAGATSSAVVGLMLPQARPSVATIASNTKTTGLCHNGNNLRMPLQHCANGSNVIQHHQYPPLLVAPTPPTGLVPTSLIHPTQTGSMLPASPQLMLSTTAVTTSGGVMPQFHQHGGSHQLVTAAAAPPPIVMPASNVTSVGMALSPFGILPHERVVPHNAHHHHRHQHRKPPCPQSPKAIMDTSNTSGAQILSAPVINPQRFYIEPTHLNNKIKQYDSIQPQAQPQPQSQHRIKIVNSISDKSLPVVSSTYVPQPYEHRYQPRTASQQVGYLSVITRTAVPTTNGVMNDITVNNNYYQTQPLPLQSKTSDNHDRQYYHFDSTVSASQTPQQQLDNILLMGSPVQRGDPMHIVKNLQSMQTDVDCYGVKKMIDQQPRLMAPDNTKTISPTNLLGNSSKCLMEHQHQHLQQLPKSAVIDPSSAYSDQYFNSRQPPPAHLHQHHNQPHLQQHIVTGNTKMLPTPTSLTVVSANGNTYLDVQQHQRNHRWNLDHQKPPIVSTSSCFTGNISSGVFHQPSLHQQYNNTVQTFNVQPPPTSIHHQQQNISQPAHHNNYTVSSVNPTYYNPTTTMVSPTVTSVTTTSPSLLYNRTQTNNQRQHNNIFQDFTNNLQGGSYVVNDDNRTSSLPQVIVPNIEEELSHLCDDSTTTTTTTNTTTTTTTSTTKVKPLNIIAQKPSFIDSYIKFLYGGTSSTTEKPVDESNDKSKKLLRPLATSSPKPISKPYVPLTKPKILPTTEQTSRNGSSEDIKKINNVTTTTTTDDDPRYFPLPKTSSSIAGVSDDRSDGSNGENSWLSDDEHDQWWISSSKASSSATATSVIKNKVDVFNKKKNNGTMKKKRTNSAVPIKKQKTYHIQQPTRQLSHRLAKEKSQQLLTSLNGELDVDDNDGLSDTDSDVDPAWIPNNDDNDISKTSNSINSRHKKYSKEQNSNIGHSPSTSSSINNNNNDHLDDSTMFKSGTFVALKRQFVDNDPMYPQHLWRVDGKSLLQKFTRCNENNMYKSVSTYTGWSPSHYNMYRQVDVQIITTDNCDNVIPNKSSGVEVLVQILSDNHNKPDQNNSIVKTASSAYNHISKLKVDAINSNLSKNSFVDEQSVMLRTNFDVYIQSLASQALDSNFLSEIYRENDEYFLSNLSAIETVTQTWKQTIDSTMFKDSVTDLSKVENVWTIIAKFPNMEINAIDKKSRNNINLRCLVCGYQEYMKKQQKEFVEICLSGMEYSSQTLKNIDSNNSSTTFSKNVPVKRFHCCSSAQCADKLTILHSLEHLKYYIYKECCKRVTAENENSCNGLTHDTTTVLNRLLADDEWIEKLFHLVCNTWSQAKSFVSRTQSNCRAVSS</sequence>
<feature type="region of interest" description="Disordered" evidence="1">
    <location>
        <begin position="705"/>
        <end position="810"/>
    </location>
</feature>
<dbReference type="PANTHER" id="PTHR14689">
    <property type="entry name" value="PHORBOL-ESTER_DAG-TYPE DOMAIN-CONTAINING PROTEIN"/>
    <property type="match status" value="1"/>
</dbReference>
<evidence type="ECO:0000259" key="2">
    <source>
        <dbReference type="Pfam" id="PF13926"/>
    </source>
</evidence>
<name>A0A6G0TK55_APHGL</name>
<evidence type="ECO:0000313" key="4">
    <source>
        <dbReference type="Proteomes" id="UP000475862"/>
    </source>
</evidence>
<dbReference type="InterPro" id="IPR025451">
    <property type="entry name" value="DUF4211"/>
</dbReference>
<gene>
    <name evidence="3" type="ORF">AGLY_008985</name>
</gene>
<feature type="region of interest" description="Disordered" evidence="1">
    <location>
        <begin position="444"/>
        <end position="465"/>
    </location>
</feature>
<reference evidence="3 4" key="1">
    <citation type="submission" date="2019-08" db="EMBL/GenBank/DDBJ databases">
        <title>The genome of the soybean aphid Biotype 1, its phylome, world population structure and adaptation to the North American continent.</title>
        <authorList>
            <person name="Giordano R."/>
            <person name="Donthu R.K."/>
            <person name="Hernandez A.G."/>
            <person name="Wright C.L."/>
            <person name="Zimin A.V."/>
        </authorList>
    </citation>
    <scope>NUCLEOTIDE SEQUENCE [LARGE SCALE GENOMIC DNA]</scope>
    <source>
        <tissue evidence="3">Whole aphids</tissue>
    </source>
</reference>
<protein>
    <recommendedName>
        <fullName evidence="2">DUF4211 domain-containing protein</fullName>
    </recommendedName>
</protein>
<keyword evidence="4" id="KW-1185">Reference proteome</keyword>
<feature type="domain" description="DUF4211" evidence="2">
    <location>
        <begin position="1106"/>
        <end position="1237"/>
    </location>
</feature>
<comment type="caution">
    <text evidence="3">The sequence shown here is derived from an EMBL/GenBank/DDBJ whole genome shotgun (WGS) entry which is preliminary data.</text>
</comment>
<accession>A0A6G0TK55</accession>